<organism evidence="7 8">
    <name type="scientific">Clostridium tetanomorphum</name>
    <dbReference type="NCBI Taxonomy" id="1553"/>
    <lineage>
        <taxon>Bacteria</taxon>
        <taxon>Bacillati</taxon>
        <taxon>Bacillota</taxon>
        <taxon>Clostridia</taxon>
        <taxon>Eubacteriales</taxon>
        <taxon>Clostridiaceae</taxon>
        <taxon>Clostridium</taxon>
    </lineage>
</organism>
<dbReference type="InterPro" id="IPR011778">
    <property type="entry name" value="Hydantoinase/dihydroPyrase"/>
</dbReference>
<dbReference type="SUPFAM" id="SSF51556">
    <property type="entry name" value="Metallo-dependent hydrolases"/>
    <property type="match status" value="1"/>
</dbReference>
<comment type="similarity">
    <text evidence="2">Belongs to the metallo-dependent hydrolases superfamily. Hydantoinase/dihydropyrimidinase family.</text>
</comment>
<dbReference type="InterPro" id="IPR006680">
    <property type="entry name" value="Amidohydro-rel"/>
</dbReference>
<dbReference type="GO" id="GO:0046872">
    <property type="term" value="F:metal ion binding"/>
    <property type="evidence" value="ECO:0007669"/>
    <property type="project" value="UniProtKB-KW"/>
</dbReference>
<feature type="modified residue" description="N6-carboxylysine" evidence="5">
    <location>
        <position position="150"/>
    </location>
</feature>
<comment type="caution">
    <text evidence="7">The sequence shown here is derived from an EMBL/GenBank/DDBJ whole genome shotgun (WGS) entry which is preliminary data.</text>
</comment>
<name>A0A923EDA3_CLOTT</name>
<dbReference type="Gene3D" id="3.20.20.140">
    <property type="entry name" value="Metal-dependent hydrolases"/>
    <property type="match status" value="1"/>
</dbReference>
<evidence type="ECO:0000256" key="1">
    <source>
        <dbReference type="ARBA" id="ARBA00001947"/>
    </source>
</evidence>
<dbReference type="PANTHER" id="PTHR11647:SF1">
    <property type="entry name" value="COLLAPSIN RESPONSE MEDIATOR PROTEIN"/>
    <property type="match status" value="1"/>
</dbReference>
<dbReference type="PANTHER" id="PTHR11647">
    <property type="entry name" value="HYDRANTOINASE/DIHYDROPYRIMIDINASE FAMILY MEMBER"/>
    <property type="match status" value="1"/>
</dbReference>
<evidence type="ECO:0000256" key="4">
    <source>
        <dbReference type="ARBA" id="ARBA00022801"/>
    </source>
</evidence>
<accession>A0A923EDA3</accession>
<evidence type="ECO:0000256" key="2">
    <source>
        <dbReference type="ARBA" id="ARBA00008829"/>
    </source>
</evidence>
<dbReference type="InterPro" id="IPR011059">
    <property type="entry name" value="Metal-dep_hydrolase_composite"/>
</dbReference>
<dbReference type="CDD" id="cd01314">
    <property type="entry name" value="D-HYD"/>
    <property type="match status" value="1"/>
</dbReference>
<dbReference type="AlphaFoldDB" id="A0A923EDA3"/>
<dbReference type="Gene3D" id="2.30.40.10">
    <property type="entry name" value="Urease, subunit C, domain 1"/>
    <property type="match status" value="1"/>
</dbReference>
<evidence type="ECO:0000313" key="8">
    <source>
        <dbReference type="Proteomes" id="UP000563151"/>
    </source>
</evidence>
<dbReference type="EC" id="3.5.2.2" evidence="7"/>
<protein>
    <submittedName>
        <fullName evidence="7">Dihydropyrimidinase</fullName>
        <ecNumber evidence="7">3.5.2.2</ecNumber>
    </submittedName>
</protein>
<comment type="cofactor">
    <cofactor evidence="1">
        <name>Zn(2+)</name>
        <dbReference type="ChEBI" id="CHEBI:29105"/>
    </cofactor>
</comment>
<keyword evidence="4 7" id="KW-0378">Hydrolase</keyword>
<comment type="PTM">
    <text evidence="5">Carbamylation allows a single lysine to coordinate two divalent metal cations.</text>
</comment>
<dbReference type="GO" id="GO:0004157">
    <property type="term" value="F:dihydropyrimidinase activity"/>
    <property type="evidence" value="ECO:0007669"/>
    <property type="project" value="UniProtKB-EC"/>
</dbReference>
<dbReference type="InterPro" id="IPR032466">
    <property type="entry name" value="Metal_Hydrolase"/>
</dbReference>
<sequence>MNTLIKNGVIVTASDTFKGDILIEEEIITKIGTELNISCDQIIDATDKYVIPGGVDVHTHLNLDIGIAVATDDFYTGTVAAACGGTTCIVDHLAFGPKGCNLHHQINTYHGYAKNKAVIDYSFHGVVQHVDDNMLNEMEELVNEGITSYKVYLTYDYKLTDLEIFRVLMKAKEIGSIITVHPENNDVIAYLREHYSNNGFTEPIYHAKSRPVECEGEAINKMINLSKVAGQAALYIVHLSCKLGLDYIKFAKSMGQKHIFAETCPQYLFLNEEKYNEKNNEGLKYIMSPPLREKFNQDALWYGIKNGDIQVVATDHCPFNFNIEKQMGKDNFTKCPNGSPGIEARVPLMFSEGVMKNRISINRFVDIVSTNPAKIFGLYPKKGTIAVGSDADIVIIDPKKKVKLSKSILHENVDYTPYEGMEVEGYPVLTLSRGKVIVINNKFVGEKGYGEFIKRKKFMRNIHI</sequence>
<dbReference type="NCBIfam" id="TIGR02033">
    <property type="entry name" value="D-hydantoinase"/>
    <property type="match status" value="1"/>
</dbReference>
<dbReference type="Pfam" id="PF01979">
    <property type="entry name" value="Amidohydro_1"/>
    <property type="match status" value="1"/>
</dbReference>
<feature type="domain" description="Amidohydrolase-related" evidence="6">
    <location>
        <begin position="49"/>
        <end position="436"/>
    </location>
</feature>
<dbReference type="FunFam" id="3.20.20.140:FF:000076">
    <property type="entry name" value="Dihydropyrimidinase like 2"/>
    <property type="match status" value="1"/>
</dbReference>
<evidence type="ECO:0000313" key="7">
    <source>
        <dbReference type="EMBL" id="MBC2399934.1"/>
    </source>
</evidence>
<dbReference type="EMBL" id="JAAZWO010000041">
    <property type="protein sequence ID" value="MBC2399934.1"/>
    <property type="molecule type" value="Genomic_DNA"/>
</dbReference>
<dbReference type="GO" id="GO:0005829">
    <property type="term" value="C:cytosol"/>
    <property type="evidence" value="ECO:0007669"/>
    <property type="project" value="TreeGrafter"/>
</dbReference>
<proteinExistence type="inferred from homology"/>
<dbReference type="Proteomes" id="UP000563151">
    <property type="component" value="Unassembled WGS sequence"/>
</dbReference>
<evidence type="ECO:0000256" key="5">
    <source>
        <dbReference type="PIRSR" id="PIRSR611778-50"/>
    </source>
</evidence>
<evidence type="ECO:0000259" key="6">
    <source>
        <dbReference type="Pfam" id="PF01979"/>
    </source>
</evidence>
<dbReference type="InterPro" id="IPR050378">
    <property type="entry name" value="Metallo-dep_Hydrolases_sf"/>
</dbReference>
<keyword evidence="3" id="KW-0479">Metal-binding</keyword>
<evidence type="ECO:0000256" key="3">
    <source>
        <dbReference type="ARBA" id="ARBA00022723"/>
    </source>
</evidence>
<gene>
    <name evidence="7" type="primary">hydA</name>
    <name evidence="7" type="ORF">HGG79_19520</name>
</gene>
<keyword evidence="8" id="KW-1185">Reference proteome</keyword>
<dbReference type="SUPFAM" id="SSF51338">
    <property type="entry name" value="Composite domain of metallo-dependent hydrolases"/>
    <property type="match status" value="2"/>
</dbReference>
<reference evidence="7 8" key="1">
    <citation type="submission" date="2020-04" db="EMBL/GenBank/DDBJ databases">
        <title>Genomic insights into acetone-butanol-ethanol (ABE) fermentation by sequencing solventogenic clostridia strains.</title>
        <authorList>
            <person name="Brown S."/>
        </authorList>
    </citation>
    <scope>NUCLEOTIDE SEQUENCE [LARGE SCALE GENOMIC DNA]</scope>
    <source>
        <strain evidence="7 8">DJ011</strain>
    </source>
</reference>
<dbReference type="RefSeq" id="WP_035149943.1">
    <property type="nucleotide sequence ID" value="NZ_JAAZWO010000041.1"/>
</dbReference>